<dbReference type="WBParaSite" id="PDA_v2.g24864.t1">
    <property type="protein sequence ID" value="PDA_v2.g24864.t1"/>
    <property type="gene ID" value="PDA_v2.g24864"/>
</dbReference>
<feature type="region of interest" description="Disordered" evidence="1">
    <location>
        <begin position="40"/>
        <end position="67"/>
    </location>
</feature>
<keyword evidence="2" id="KW-1185">Reference proteome</keyword>
<dbReference type="Proteomes" id="UP000887578">
    <property type="component" value="Unplaced"/>
</dbReference>
<evidence type="ECO:0000313" key="3">
    <source>
        <dbReference type="WBParaSite" id="PDA_v2.g24864.t1"/>
    </source>
</evidence>
<evidence type="ECO:0000256" key="1">
    <source>
        <dbReference type="SAM" id="MobiDB-lite"/>
    </source>
</evidence>
<dbReference type="AlphaFoldDB" id="A0A914Q760"/>
<evidence type="ECO:0000313" key="2">
    <source>
        <dbReference type="Proteomes" id="UP000887578"/>
    </source>
</evidence>
<proteinExistence type="predicted"/>
<sequence>MRFGLIIAAQVRNSDGVISQPNDDASSPVTAATTTKTVITNSENAESEPEARNTYDGTLSGMSKLLF</sequence>
<accession>A0A914Q760</accession>
<name>A0A914Q760_9BILA</name>
<protein>
    <submittedName>
        <fullName evidence="3">Uncharacterized protein</fullName>
    </submittedName>
</protein>
<reference evidence="3" key="1">
    <citation type="submission" date="2022-11" db="UniProtKB">
        <authorList>
            <consortium name="WormBaseParasite"/>
        </authorList>
    </citation>
    <scope>IDENTIFICATION</scope>
</reference>
<organism evidence="2 3">
    <name type="scientific">Panagrolaimus davidi</name>
    <dbReference type="NCBI Taxonomy" id="227884"/>
    <lineage>
        <taxon>Eukaryota</taxon>
        <taxon>Metazoa</taxon>
        <taxon>Ecdysozoa</taxon>
        <taxon>Nematoda</taxon>
        <taxon>Chromadorea</taxon>
        <taxon>Rhabditida</taxon>
        <taxon>Tylenchina</taxon>
        <taxon>Panagrolaimomorpha</taxon>
        <taxon>Panagrolaimoidea</taxon>
        <taxon>Panagrolaimidae</taxon>
        <taxon>Panagrolaimus</taxon>
    </lineage>
</organism>